<dbReference type="STRING" id="1602171.ST44_12035"/>
<dbReference type="EMBL" id="JXQK01000088">
    <property type="protein sequence ID" value="KIP60075.1"/>
    <property type="molecule type" value="Genomic_DNA"/>
</dbReference>
<keyword evidence="3" id="KW-1185">Reference proteome</keyword>
<feature type="chain" id="PRO_5002213127" evidence="1">
    <location>
        <begin position="27"/>
        <end position="616"/>
    </location>
</feature>
<accession>A0A0D0IX36</accession>
<evidence type="ECO:0000313" key="2">
    <source>
        <dbReference type="EMBL" id="KIP60075.1"/>
    </source>
</evidence>
<name>A0A0D0IX36_9BACT</name>
<protein>
    <submittedName>
        <fullName evidence="2">Contig88, whole genome shotgun sequence</fullName>
    </submittedName>
</protein>
<gene>
    <name evidence="2" type="ORF">ST44_12035</name>
</gene>
<reference evidence="2 3" key="1">
    <citation type="submission" date="2015-01" db="EMBL/GenBank/DDBJ databases">
        <title>Comparative genomics of non-oral Prevotella species.</title>
        <authorList>
            <person name="Accetto T."/>
            <person name="Nograsek B."/>
            <person name="Avgustin G."/>
        </authorList>
    </citation>
    <scope>NUCLEOTIDE SEQUENCE [LARGE SCALE GENOMIC DNA]</scope>
    <source>
        <strain evidence="2 3">P5-119</strain>
    </source>
</reference>
<sequence length="616" mass="66326">MKNNKCILNSILLVAALSGFCDSAYADNGKIVFSGNMGSSSLVAYGTQKKENYDVAVMLADKSLKGKKIEAIRAPFQSSDNISNVKVWISKKLTVESKKNVPDVMSLDATFDGNTASATLATPYTIDSDTLYVGYSFNVDATSSTTKYPVVLVADKSDAGFFLHTSRTYMKWKDKSDFGSSALEVDISGVEANAANISEIGTVYGLVNTTTDVTLSIRNHGYNGVKSFSYSYTAGDVNGSGLVELDKPLPAIYNASTDVTIKLSEIAAKGTYPLKFTVDKVNGEANSEAVANEGKFVVANVMPKHNPVMEEYTGTWCGWCPRGYVALKLMNKYHPDFIGLSYHNDDAMEVMYSNNFPSSAPGFPTADMDRSFNAALDPYVGVSNSGLGIEDIWKAQAKKFAPASVAVEASYKDDMKKIATKATFVFLEDLTDADKYKVEFVLVADDLHGTGSTWEQHNYYTEDNVGSMPSPEADPFFAGNSVIPGLHFDDVVVATSRLTSGLVSLPATIKTDEPIEVEGEFETAKVVNTSGESLIQDTSKMRVVALLLNADGTIANAAKANVEGYSTGISTINNNEGKTDVPVAVYDAQGQRLSSMQRGLNIVKYASGKTVKVVKK</sequence>
<dbReference type="Proteomes" id="UP000032046">
    <property type="component" value="Unassembled WGS sequence"/>
</dbReference>
<evidence type="ECO:0000313" key="3">
    <source>
        <dbReference type="Proteomes" id="UP000032046"/>
    </source>
</evidence>
<dbReference type="AlphaFoldDB" id="A0A0D0IX36"/>
<comment type="caution">
    <text evidence="2">The sequence shown here is derived from an EMBL/GenBank/DDBJ whole genome shotgun (WGS) entry which is preliminary data.</text>
</comment>
<evidence type="ECO:0000256" key="1">
    <source>
        <dbReference type="SAM" id="SignalP"/>
    </source>
</evidence>
<dbReference type="RefSeq" id="WP_042520142.1">
    <property type="nucleotide sequence ID" value="NZ_JXQK01000088.1"/>
</dbReference>
<organism evidence="2 3">
    <name type="scientific">Prevotella pectinovora</name>
    <dbReference type="NCBI Taxonomy" id="1602169"/>
    <lineage>
        <taxon>Bacteria</taxon>
        <taxon>Pseudomonadati</taxon>
        <taxon>Bacteroidota</taxon>
        <taxon>Bacteroidia</taxon>
        <taxon>Bacteroidales</taxon>
        <taxon>Prevotellaceae</taxon>
        <taxon>Prevotella</taxon>
    </lineage>
</organism>
<feature type="signal peptide" evidence="1">
    <location>
        <begin position="1"/>
        <end position="26"/>
    </location>
</feature>
<proteinExistence type="predicted"/>
<keyword evidence="1" id="KW-0732">Signal</keyword>